<dbReference type="InterPro" id="IPR000873">
    <property type="entry name" value="AMP-dep_synth/lig_dom"/>
</dbReference>
<gene>
    <name evidence="7" type="ORF">TCAL_12869</name>
</gene>
<feature type="domain" description="AMP-dependent synthetase/ligase" evidence="6">
    <location>
        <begin position="1228"/>
        <end position="1644"/>
    </location>
</feature>
<dbReference type="InterPro" id="IPR020845">
    <property type="entry name" value="AMP-binding_CS"/>
</dbReference>
<dbReference type="Proteomes" id="UP000318571">
    <property type="component" value="Chromosome 7"/>
</dbReference>
<dbReference type="EC" id="6.2.1.3" evidence="4"/>
<dbReference type="EMBL" id="VCGU01000008">
    <property type="protein sequence ID" value="TRY72590.1"/>
    <property type="molecule type" value="Genomic_DNA"/>
</dbReference>
<accession>A0A553P4M8</accession>
<dbReference type="PANTHER" id="PTHR43272:SF32">
    <property type="entry name" value="AMP-DEPENDENT SYNTHETASE_LIGASE DOMAIN-CONTAINING PROTEIN"/>
    <property type="match status" value="1"/>
</dbReference>
<reference evidence="7 8" key="1">
    <citation type="journal article" date="2018" name="Nat. Ecol. Evol.">
        <title>Genomic signatures of mitonuclear coevolution across populations of Tigriopus californicus.</title>
        <authorList>
            <person name="Barreto F.S."/>
            <person name="Watson E.T."/>
            <person name="Lima T.G."/>
            <person name="Willett C.S."/>
            <person name="Edmands S."/>
            <person name="Li W."/>
            <person name="Burton R.S."/>
        </authorList>
    </citation>
    <scope>NUCLEOTIDE SEQUENCE [LARGE SCALE GENOMIC DNA]</scope>
    <source>
        <strain evidence="7 8">San Diego</strain>
    </source>
</reference>
<keyword evidence="8" id="KW-1185">Reference proteome</keyword>
<name>A0A553P4M8_TIGCA</name>
<proteinExistence type="predicted"/>
<dbReference type="GO" id="GO:0005783">
    <property type="term" value="C:endoplasmic reticulum"/>
    <property type="evidence" value="ECO:0007669"/>
    <property type="project" value="TreeGrafter"/>
</dbReference>
<feature type="domain" description="AMP-dependent synthetase/ligase" evidence="6">
    <location>
        <begin position="121"/>
        <end position="373"/>
    </location>
</feature>
<evidence type="ECO:0000256" key="1">
    <source>
        <dbReference type="ARBA" id="ARBA00022598"/>
    </source>
</evidence>
<evidence type="ECO:0000256" key="2">
    <source>
        <dbReference type="ARBA" id="ARBA00022832"/>
    </source>
</evidence>
<evidence type="ECO:0000313" key="8">
    <source>
        <dbReference type="Proteomes" id="UP000318571"/>
    </source>
</evidence>
<feature type="region of interest" description="Disordered" evidence="5">
    <location>
        <begin position="1070"/>
        <end position="1093"/>
    </location>
</feature>
<feature type="region of interest" description="Disordered" evidence="5">
    <location>
        <begin position="742"/>
        <end position="783"/>
    </location>
</feature>
<protein>
    <recommendedName>
        <fullName evidence="4">long-chain-fatty-acid--CoA ligase</fullName>
        <ecNumber evidence="4">6.2.1.3</ecNumber>
    </recommendedName>
</protein>
<dbReference type="GO" id="GO:0004467">
    <property type="term" value="F:long-chain fatty acid-CoA ligase activity"/>
    <property type="evidence" value="ECO:0007669"/>
    <property type="project" value="UniProtKB-EC"/>
</dbReference>
<dbReference type="Pfam" id="PF00501">
    <property type="entry name" value="AMP-binding"/>
    <property type="match status" value="2"/>
</dbReference>
<keyword evidence="2" id="KW-0276">Fatty acid metabolism</keyword>
<evidence type="ECO:0000259" key="6">
    <source>
        <dbReference type="Pfam" id="PF00501"/>
    </source>
</evidence>
<keyword evidence="3" id="KW-0443">Lipid metabolism</keyword>
<evidence type="ECO:0000256" key="3">
    <source>
        <dbReference type="ARBA" id="ARBA00023098"/>
    </source>
</evidence>
<evidence type="ECO:0000256" key="4">
    <source>
        <dbReference type="ARBA" id="ARBA00026121"/>
    </source>
</evidence>
<dbReference type="PROSITE" id="PS00455">
    <property type="entry name" value="AMP_BINDING"/>
    <property type="match status" value="2"/>
</dbReference>
<dbReference type="STRING" id="6832.A0A553P4M8"/>
<dbReference type="PANTHER" id="PTHR43272">
    <property type="entry name" value="LONG-CHAIN-FATTY-ACID--COA LIGASE"/>
    <property type="match status" value="1"/>
</dbReference>
<dbReference type="SUPFAM" id="SSF56801">
    <property type="entry name" value="Acetyl-CoA synthetase-like"/>
    <property type="match status" value="4"/>
</dbReference>
<dbReference type="Pfam" id="PF23562">
    <property type="entry name" value="AMP-binding_C_3"/>
    <property type="match status" value="1"/>
</dbReference>
<comment type="caution">
    <text evidence="7">The sequence shown here is derived from an EMBL/GenBank/DDBJ whole genome shotgun (WGS) entry which is preliminary data.</text>
</comment>
<sequence>MSTETLHIVGDNVDFPGPDRVLRTKDTWTSDLDGAVQLRLEIQPENPGIKWKPVSIPSMVRKCCEERENHPALFVKRDDGRVRRWTYYQYFVDIKRAAKGFIKLGEDEDNSEMFNRLGQMAINQCAVLIYTSGTTGKPKGVMLSHDNIVYTTQTLMSMFEIKKRAEVLVSYLPLNHIAAQLLDVWMALFAQATVHFGDQYALKGSLLTTLRDAKPTRFFGVPRVWEKIMEAIADQETHQSTGFRKRLSHFFKEAGIRHYLRGGRDLFYFMGDSLMYRKVKVALGLDQCHTAICGAAPLGNDVGRFFLGLDVNILDCYGMSETTGMISLSTDYEYSFGSVGTPAPGTLVKLSGLDHQGHGEICIWGRNVMMGYLNQPEKTKEILTEEGFIRTGDIAYQDMSGFLYMSGRIKDIIITAGGENVAPSPIEDEIKSLLPCVSHVVVIGDKRKYLIAFLTLKTLADPDDPDITYSNDLSRVSVEWCQKVGSKAKTLGEILKYKDASVFRAIQDAMDVEYQAASRTVPKPLSTWDWRPYHSVGFSGSMPRMVHCPERRHSCSRVFRRDLHHNSPEACLHIARNCRANILVVEDEKQLDKILQIQADLPHLKAVVQYTGTPKKPGVISWAQLMALGEAQTDEELEQRLKTSPSISVAHLFIPRAPRGSPKGVMMSHDNFTWTARIATSYLRMCGCPWRQGHGLFADKNAMKGSLLNTLRKCVPHFLFGVPRIFEKIQEKMVQMGKSSGRFSKRLHDGTSDGSGSTDPGQFVMDHPAGWGGTTREMASSSAVPPLSVPTLLKRAADECPINGLVRQKRWGLAELATTRSIKPLPAPCQSLYPLGIGALTIRWAFSGSMPRMVHCPERRHSCSRVFRRDLHHNSPEACLHIARNCRANILVVEDEKQLDKILQIQADLPHLKAVVQYTGTPKKPGVISWAQLMALGEAQTDEELEQRLKTSPSISVAHLFIPRAPRGSPKGVMMSHDNFTWTARIATSYLRLIGSDADATGEEGLIYGLEFQCRALCAVEAETDTTSQFWVGTQSLKHANQANFHNSLFSRSPEICEPSQLDFRITPVPFRRPVSRPPPTRRDRPLPGLLSSSKSLTTLQDAKGLRILHMRIDAGSDSKIMTLSDNRLNLHDVTQMWTEFCRPVCTGKKHKDSDLLYSIDSEGRSRRNLSHVACLPIGTSMTGHQTGPDQLIPANSLWTTQPDGAVQLREMASSSAVPPLSVPTLLKRAADEVPDKLALSVKRDGVWLNWTYKEYQAASRTVAKAFIHLGLAPYHSVGILGFNAPEWFIAQNGAILAHGFSAGIYTTNSPEACLHIARNCRANILVVEDEKQLDKILQIQADLPHLKAVVQYTGTPKKPGVISWAQLMALGEAQTDEELEQRLKNIAINQCCSLIYTSGTTGSPKGVMMSHDNFTWTARIATSYLRVTAEDSFISYLPLSHSAAQMIDVWMPMAAKATVFFADKNAMKGSLVNTLREVRPTFFFGVPRIFEKIQEKMVQMGKSSGAVKRLVADWAKRTGLQHNLRTLEGQATTDGYSYPLAKKLVFSKVKENLGFDKCRILGVGAAPMAKETFEYFLSLDIPLHECYGMSETSGPHTGNRPGQHRLGSIGPSLDGCHTKIHEPDPDGNGEVLMSSRNIMMGYLFNEDKTKEVIDDEGWLHSGDIGKELTDGYYKITGRIKELIITAGGENIPPVLIEDVLKKEIPALSNAMVIGDKKKFLSCLLTLKVDVDPDTLEPKSTLAPPALDWCKDIGSKAKTIEDAVNDDIVRKAIQEGVDRTNQQSTSNAQRIQKWNLLPTDFSVPGGELGPTLKLKRHFVEKRFDTQIRNFYNC</sequence>
<dbReference type="InterPro" id="IPR042099">
    <property type="entry name" value="ANL_N_sf"/>
</dbReference>
<dbReference type="Gene3D" id="3.40.50.12780">
    <property type="entry name" value="N-terminal domain of ligase-like"/>
    <property type="match status" value="4"/>
</dbReference>
<dbReference type="GO" id="GO:0016020">
    <property type="term" value="C:membrane"/>
    <property type="evidence" value="ECO:0007669"/>
    <property type="project" value="TreeGrafter"/>
</dbReference>
<evidence type="ECO:0000256" key="5">
    <source>
        <dbReference type="SAM" id="MobiDB-lite"/>
    </source>
</evidence>
<organism evidence="7 8">
    <name type="scientific">Tigriopus californicus</name>
    <name type="common">Marine copepod</name>
    <dbReference type="NCBI Taxonomy" id="6832"/>
    <lineage>
        <taxon>Eukaryota</taxon>
        <taxon>Metazoa</taxon>
        <taxon>Ecdysozoa</taxon>
        <taxon>Arthropoda</taxon>
        <taxon>Crustacea</taxon>
        <taxon>Multicrustacea</taxon>
        <taxon>Hexanauplia</taxon>
        <taxon>Copepoda</taxon>
        <taxon>Harpacticoida</taxon>
        <taxon>Harpacticidae</taxon>
        <taxon>Tigriopus</taxon>
    </lineage>
</organism>
<keyword evidence="1" id="KW-0436">Ligase</keyword>
<evidence type="ECO:0000313" key="7">
    <source>
        <dbReference type="EMBL" id="TRY72590.1"/>
    </source>
</evidence>